<evidence type="ECO:0000256" key="1">
    <source>
        <dbReference type="SAM" id="MobiDB-lite"/>
    </source>
</evidence>
<feature type="region of interest" description="Disordered" evidence="1">
    <location>
        <begin position="1"/>
        <end position="28"/>
    </location>
</feature>
<evidence type="ECO:0000313" key="3">
    <source>
        <dbReference type="Proteomes" id="UP000652761"/>
    </source>
</evidence>
<protein>
    <submittedName>
        <fullName evidence="2">Uncharacterized protein</fullName>
    </submittedName>
</protein>
<proteinExistence type="predicted"/>
<dbReference type="EMBL" id="NMUH01000035">
    <property type="protein sequence ID" value="MQL69340.1"/>
    <property type="molecule type" value="Genomic_DNA"/>
</dbReference>
<sequence>MAAGAKHVLLPLSDPSSRGSGDESLFKGSGMTRRGAMAAVSYMTCADSSVSSQPQRHLLLVLFNKAVLSSYNFPCANVITLFQVTFSFHYLL</sequence>
<name>A0A843TJK4_COLES</name>
<keyword evidence="3" id="KW-1185">Reference proteome</keyword>
<comment type="caution">
    <text evidence="2">The sequence shown here is derived from an EMBL/GenBank/DDBJ whole genome shotgun (WGS) entry which is preliminary data.</text>
</comment>
<dbReference type="AlphaFoldDB" id="A0A843TJK4"/>
<evidence type="ECO:0000313" key="2">
    <source>
        <dbReference type="EMBL" id="MQL69340.1"/>
    </source>
</evidence>
<dbReference type="Proteomes" id="UP000652761">
    <property type="component" value="Unassembled WGS sequence"/>
</dbReference>
<organism evidence="2 3">
    <name type="scientific">Colocasia esculenta</name>
    <name type="common">Wild taro</name>
    <name type="synonym">Arum esculentum</name>
    <dbReference type="NCBI Taxonomy" id="4460"/>
    <lineage>
        <taxon>Eukaryota</taxon>
        <taxon>Viridiplantae</taxon>
        <taxon>Streptophyta</taxon>
        <taxon>Embryophyta</taxon>
        <taxon>Tracheophyta</taxon>
        <taxon>Spermatophyta</taxon>
        <taxon>Magnoliopsida</taxon>
        <taxon>Liliopsida</taxon>
        <taxon>Araceae</taxon>
        <taxon>Aroideae</taxon>
        <taxon>Colocasieae</taxon>
        <taxon>Colocasia</taxon>
    </lineage>
</organism>
<gene>
    <name evidence="2" type="ORF">Taro_001642</name>
</gene>
<reference evidence="2" key="1">
    <citation type="submission" date="2017-07" db="EMBL/GenBank/DDBJ databases">
        <title>Taro Niue Genome Assembly and Annotation.</title>
        <authorList>
            <person name="Atibalentja N."/>
            <person name="Keating K."/>
            <person name="Fields C.J."/>
        </authorList>
    </citation>
    <scope>NUCLEOTIDE SEQUENCE</scope>
    <source>
        <strain evidence="2">Niue_2</strain>
        <tissue evidence="2">Leaf</tissue>
    </source>
</reference>
<dbReference type="OrthoDB" id="776319at2759"/>
<accession>A0A843TJK4</accession>